<sequence length="285" mass="32273">MSNNLRRYQWQIGNIVLGPNTQYEILGTNIAGYTVNAKDSQIPNSDTTTMSKDTRLAQPVTLTIGVKDNAPMRNMPNSLPVDLVDKASKLLGALQDEWFADDIKQQWGQYKPLYFRDGYGLTKIIWGRPGKFQYTPKTKTSQYRKVTAEFRRMDALTYEETETFVELAQGADPVDYTIGGEQNAWFRVLFYGPMSNPVAVLGNNDIQLGMDIAAGVVVEVSSYPWSRRIIDSNSVNWRNKLIGETKYLDQLILPKNTPIPMSWSADATTSDSKCYVLWHNTFNTI</sequence>
<dbReference type="RefSeq" id="WP_019732475.1">
    <property type="nucleotide sequence ID" value="NZ_MVIL01000003.1"/>
</dbReference>
<comment type="caution">
    <text evidence="1">The sequence shown here is derived from an EMBL/GenBank/DDBJ whole genome shotgun (WGS) entry which is preliminary data.</text>
</comment>
<organism evidence="1 2">
    <name type="scientific">Mycobacterium timonense</name>
    <dbReference type="NCBI Taxonomy" id="701043"/>
    <lineage>
        <taxon>Bacteria</taxon>
        <taxon>Bacillati</taxon>
        <taxon>Actinomycetota</taxon>
        <taxon>Actinomycetes</taxon>
        <taxon>Mycobacteriales</taxon>
        <taxon>Mycobacteriaceae</taxon>
        <taxon>Mycobacterium</taxon>
        <taxon>Mycobacterium avium complex (MAC)</taxon>
    </lineage>
</organism>
<name>A0ABX3TSL4_9MYCO</name>
<dbReference type="Proteomes" id="UP000192847">
    <property type="component" value="Unassembled WGS sequence"/>
</dbReference>
<reference evidence="1 2" key="1">
    <citation type="submission" date="2017-02" db="EMBL/GenBank/DDBJ databases">
        <title>The new phylogeny of genus Mycobacterium.</title>
        <authorList>
            <person name="Tortoli E."/>
            <person name="Trovato A."/>
            <person name="Cirillo D.M."/>
        </authorList>
    </citation>
    <scope>NUCLEOTIDE SEQUENCE [LARGE SCALE GENOMIC DNA]</scope>
    <source>
        <strain evidence="1 2">CCUG 56329</strain>
    </source>
</reference>
<proteinExistence type="predicted"/>
<accession>A0ABX3TSL4</accession>
<protein>
    <recommendedName>
        <fullName evidence="3">Bacteriophage protein</fullName>
    </recommendedName>
</protein>
<evidence type="ECO:0008006" key="3">
    <source>
        <dbReference type="Google" id="ProtNLM"/>
    </source>
</evidence>
<evidence type="ECO:0000313" key="1">
    <source>
        <dbReference type="EMBL" id="ORB81781.1"/>
    </source>
</evidence>
<dbReference type="EMBL" id="MVIL01000003">
    <property type="protein sequence ID" value="ORB81781.1"/>
    <property type="molecule type" value="Genomic_DNA"/>
</dbReference>
<gene>
    <name evidence="1" type="ORF">BST46_01930</name>
</gene>
<keyword evidence="2" id="KW-1185">Reference proteome</keyword>
<evidence type="ECO:0000313" key="2">
    <source>
        <dbReference type="Proteomes" id="UP000192847"/>
    </source>
</evidence>